<dbReference type="AlphaFoldDB" id="A2C892"/>
<evidence type="ECO:0000256" key="1">
    <source>
        <dbReference type="SAM" id="Phobius"/>
    </source>
</evidence>
<keyword evidence="1" id="KW-0812">Transmembrane</keyword>
<organism evidence="2 3">
    <name type="scientific">Prochlorococcus marinus (strain MIT 9303)</name>
    <dbReference type="NCBI Taxonomy" id="59922"/>
    <lineage>
        <taxon>Bacteria</taxon>
        <taxon>Bacillati</taxon>
        <taxon>Cyanobacteriota</taxon>
        <taxon>Cyanophyceae</taxon>
        <taxon>Synechococcales</taxon>
        <taxon>Prochlorococcaceae</taxon>
        <taxon>Prochlorococcus</taxon>
    </lineage>
</organism>
<gene>
    <name evidence="2" type="ordered locus">P9303_09511</name>
</gene>
<dbReference type="STRING" id="59922.P9303_09511"/>
<evidence type="ECO:0000313" key="3">
    <source>
        <dbReference type="Proteomes" id="UP000002274"/>
    </source>
</evidence>
<name>A2C892_PROM3</name>
<dbReference type="HOGENOM" id="CLU_2993089_0_0_3"/>
<keyword evidence="1" id="KW-1133">Transmembrane helix</keyword>
<proteinExistence type="predicted"/>
<dbReference type="Proteomes" id="UP000002274">
    <property type="component" value="Chromosome"/>
</dbReference>
<evidence type="ECO:0000313" key="2">
    <source>
        <dbReference type="EMBL" id="ABM77702.1"/>
    </source>
</evidence>
<sequence length="57" mass="6307">MPLLLATTLQANLLYGVAVIGFFAGSWFLGRAITVITKGNNPLVWRGWKKLFGLKKD</sequence>
<protein>
    <submittedName>
        <fullName evidence="2">Uncharacterized protein</fullName>
    </submittedName>
</protein>
<reference evidence="2 3" key="1">
    <citation type="journal article" date="2007" name="PLoS Genet.">
        <title>Patterns and implications of gene gain and loss in the evolution of Prochlorococcus.</title>
        <authorList>
            <person name="Kettler G.C."/>
            <person name="Martiny A.C."/>
            <person name="Huang K."/>
            <person name="Zucker J."/>
            <person name="Coleman M.L."/>
            <person name="Rodrigue S."/>
            <person name="Chen F."/>
            <person name="Lapidus A."/>
            <person name="Ferriera S."/>
            <person name="Johnson J."/>
            <person name="Steglich C."/>
            <person name="Church G.M."/>
            <person name="Richardson P."/>
            <person name="Chisholm S.W."/>
        </authorList>
    </citation>
    <scope>NUCLEOTIDE SEQUENCE [LARGE SCALE GENOMIC DNA]</scope>
    <source>
        <strain evidence="2 3">MIT 9303</strain>
    </source>
</reference>
<keyword evidence="1" id="KW-0472">Membrane</keyword>
<feature type="transmembrane region" description="Helical" evidence="1">
    <location>
        <begin position="12"/>
        <end position="30"/>
    </location>
</feature>
<dbReference type="KEGG" id="pmf:P9303_09511"/>
<dbReference type="RefSeq" id="WP_011825608.1">
    <property type="nucleotide sequence ID" value="NC_008820.1"/>
</dbReference>
<dbReference type="EMBL" id="CP000554">
    <property type="protein sequence ID" value="ABM77702.1"/>
    <property type="molecule type" value="Genomic_DNA"/>
</dbReference>
<accession>A2C892</accession>